<comment type="caution">
    <text evidence="1">The sequence shown here is derived from an EMBL/GenBank/DDBJ whole genome shotgun (WGS) entry which is preliminary data.</text>
</comment>
<evidence type="ECO:0000313" key="1">
    <source>
        <dbReference type="EMBL" id="KAG2624946.1"/>
    </source>
</evidence>
<sequence length="118" mass="12761">MLLLPAACCRRCPKILHGSPVVFRTRIDRCWCKPMMCWCESEVSGGLPRNSQGCRGGVGVRPVQRRVPGTCSAEFPIGVPSAGARPWVPALHRAADERAVHCMLSETGLAARCDGSMI</sequence>
<gene>
    <name evidence="1" type="ORF">PVAP13_3KG158100</name>
</gene>
<keyword evidence="2" id="KW-1185">Reference proteome</keyword>
<name>A0A8T0UUW3_PANVG</name>
<protein>
    <submittedName>
        <fullName evidence="1">Uncharacterized protein</fullName>
    </submittedName>
</protein>
<proteinExistence type="predicted"/>
<dbReference type="Proteomes" id="UP000823388">
    <property type="component" value="Chromosome 3K"/>
</dbReference>
<dbReference type="AlphaFoldDB" id="A0A8T0UUW3"/>
<evidence type="ECO:0000313" key="2">
    <source>
        <dbReference type="Proteomes" id="UP000823388"/>
    </source>
</evidence>
<organism evidence="1 2">
    <name type="scientific">Panicum virgatum</name>
    <name type="common">Blackwell switchgrass</name>
    <dbReference type="NCBI Taxonomy" id="38727"/>
    <lineage>
        <taxon>Eukaryota</taxon>
        <taxon>Viridiplantae</taxon>
        <taxon>Streptophyta</taxon>
        <taxon>Embryophyta</taxon>
        <taxon>Tracheophyta</taxon>
        <taxon>Spermatophyta</taxon>
        <taxon>Magnoliopsida</taxon>
        <taxon>Liliopsida</taxon>
        <taxon>Poales</taxon>
        <taxon>Poaceae</taxon>
        <taxon>PACMAD clade</taxon>
        <taxon>Panicoideae</taxon>
        <taxon>Panicodae</taxon>
        <taxon>Paniceae</taxon>
        <taxon>Panicinae</taxon>
        <taxon>Panicum</taxon>
        <taxon>Panicum sect. Hiantes</taxon>
    </lineage>
</organism>
<reference evidence="1" key="1">
    <citation type="submission" date="2020-05" db="EMBL/GenBank/DDBJ databases">
        <title>WGS assembly of Panicum virgatum.</title>
        <authorList>
            <person name="Lovell J.T."/>
            <person name="Jenkins J."/>
            <person name="Shu S."/>
            <person name="Juenger T.E."/>
            <person name="Schmutz J."/>
        </authorList>
    </citation>
    <scope>NUCLEOTIDE SEQUENCE</scope>
    <source>
        <strain evidence="1">AP13</strain>
    </source>
</reference>
<dbReference type="EMBL" id="CM029041">
    <property type="protein sequence ID" value="KAG2624946.1"/>
    <property type="molecule type" value="Genomic_DNA"/>
</dbReference>
<accession>A0A8T0UUW3</accession>